<evidence type="ECO:0000256" key="7">
    <source>
        <dbReference type="RuleBase" id="RU369079"/>
    </source>
</evidence>
<dbReference type="NCBIfam" id="TIGR00786">
    <property type="entry name" value="dctM"/>
    <property type="match status" value="1"/>
</dbReference>
<dbReference type="EMBL" id="WBWX01000019">
    <property type="protein sequence ID" value="KAB2790346.1"/>
    <property type="molecule type" value="Genomic_DNA"/>
</dbReference>
<accession>A0A6I0DIA8</accession>
<dbReference type="InterPro" id="IPR010656">
    <property type="entry name" value="DctM"/>
</dbReference>
<comment type="function">
    <text evidence="7">Part of the tripartite ATP-independent periplasmic (TRAP) transport system.</text>
</comment>
<dbReference type="GO" id="GO:0005886">
    <property type="term" value="C:plasma membrane"/>
    <property type="evidence" value="ECO:0007669"/>
    <property type="project" value="UniProtKB-SubCell"/>
</dbReference>
<feature type="transmembrane region" description="Helical" evidence="7">
    <location>
        <begin position="244"/>
        <end position="261"/>
    </location>
</feature>
<evidence type="ECO:0000259" key="8">
    <source>
        <dbReference type="Pfam" id="PF06808"/>
    </source>
</evidence>
<evidence type="ECO:0000256" key="3">
    <source>
        <dbReference type="ARBA" id="ARBA00022519"/>
    </source>
</evidence>
<evidence type="ECO:0000256" key="1">
    <source>
        <dbReference type="ARBA" id="ARBA00004429"/>
    </source>
</evidence>
<name>A0A6I0DIA8_BRUAN</name>
<keyword evidence="6 7" id="KW-0472">Membrane</keyword>
<evidence type="ECO:0000256" key="2">
    <source>
        <dbReference type="ARBA" id="ARBA00022475"/>
    </source>
</evidence>
<keyword evidence="5 7" id="KW-1133">Transmembrane helix</keyword>
<dbReference type="InterPro" id="IPR004681">
    <property type="entry name" value="TRAP_DctM"/>
</dbReference>
<gene>
    <name evidence="9" type="ORF">F9L06_24910</name>
</gene>
<comment type="subunit">
    <text evidence="7">The complex comprises the extracytoplasmic solute receptor protein and the two transmembrane proteins.</text>
</comment>
<comment type="caution">
    <text evidence="7">Lacks conserved residue(s) required for the propagation of feature annotation.</text>
</comment>
<feature type="transmembrane region" description="Helical" evidence="7">
    <location>
        <begin position="282"/>
        <end position="300"/>
    </location>
</feature>
<feature type="transmembrane region" description="Helical" evidence="7">
    <location>
        <begin position="29"/>
        <end position="49"/>
    </location>
</feature>
<evidence type="ECO:0000313" key="10">
    <source>
        <dbReference type="Proteomes" id="UP000441102"/>
    </source>
</evidence>
<sequence length="429" mass="45126">MELAYFGIATLVMFALIYLQTPVAIAMLLVGFGGYAALVGFAPAVSILVSTIEANATSQSLAVVPLFLLMGAFASVSGLATDLYRLAERIIGHWRGGLLHATILGCAVFGAICGSSLATAATFGRVALPEMEKRGYAPALAGGTIAAGGTLGALIPPSVVLVIYAIMTETLILDLFVAAIIPAALSVTFQIATLIYVTGSNPALAPAGKSHNASEKLEALLSASPTLGFLVLILGGMYGGVFTVNEAAAFGALLAILLALFRRRLTWKTFFGCLMDAGRNTGVIYMIVFGADMLGYFVTITGAPEAFTGMVVETGWPPILIVSAFVLMYVVLGSLFDTISAMLITIPFVLPVIESFGYDLVWWGIVTVAVVELGMITPPIGMNIFIINALSPRTPLAQLFRGVLPFVLSDLFRIVLLLAFPMLSLVLLR</sequence>
<dbReference type="Pfam" id="PF06808">
    <property type="entry name" value="DctM"/>
    <property type="match status" value="1"/>
</dbReference>
<evidence type="ECO:0000256" key="6">
    <source>
        <dbReference type="ARBA" id="ARBA00023136"/>
    </source>
</evidence>
<comment type="subcellular location">
    <subcellularLocation>
        <location evidence="1 7">Cell inner membrane</location>
        <topology evidence="1 7">Multi-pass membrane protein</topology>
    </subcellularLocation>
</comment>
<dbReference type="Proteomes" id="UP000441102">
    <property type="component" value="Unassembled WGS sequence"/>
</dbReference>
<dbReference type="PANTHER" id="PTHR33362">
    <property type="entry name" value="SIALIC ACID TRAP TRANSPORTER PERMEASE PROTEIN SIAT-RELATED"/>
    <property type="match status" value="1"/>
</dbReference>
<feature type="transmembrane region" description="Helical" evidence="7">
    <location>
        <begin position="61"/>
        <end position="81"/>
    </location>
</feature>
<comment type="caution">
    <text evidence="9">The sequence shown here is derived from an EMBL/GenBank/DDBJ whole genome shotgun (WGS) entry which is preliminary data.</text>
</comment>
<feature type="transmembrane region" description="Helical" evidence="7">
    <location>
        <begin position="172"/>
        <end position="198"/>
    </location>
</feature>
<evidence type="ECO:0000256" key="5">
    <source>
        <dbReference type="ARBA" id="ARBA00022989"/>
    </source>
</evidence>
<evidence type="ECO:0000256" key="4">
    <source>
        <dbReference type="ARBA" id="ARBA00022692"/>
    </source>
</evidence>
<feature type="domain" description="TRAP C4-dicarboxylate transport system permease DctM subunit" evidence="8">
    <location>
        <begin position="11"/>
        <end position="422"/>
    </location>
</feature>
<comment type="similarity">
    <text evidence="7">Belongs to the TRAP transporter large permease family.</text>
</comment>
<feature type="transmembrane region" description="Helical" evidence="7">
    <location>
        <begin position="101"/>
        <end position="128"/>
    </location>
</feature>
<evidence type="ECO:0000313" key="9">
    <source>
        <dbReference type="EMBL" id="KAB2790346.1"/>
    </source>
</evidence>
<dbReference type="AlphaFoldDB" id="A0A6I0DIA8"/>
<protein>
    <recommendedName>
        <fullName evidence="7">TRAP transporter large permease protein</fullName>
    </recommendedName>
</protein>
<dbReference type="PIRSF" id="PIRSF006066">
    <property type="entry name" value="HI0050"/>
    <property type="match status" value="1"/>
</dbReference>
<reference evidence="9 10" key="1">
    <citation type="submission" date="2019-09" db="EMBL/GenBank/DDBJ databases">
        <title>Taxonomic organization of the family Brucellaceae based on a phylogenomic approach.</title>
        <authorList>
            <person name="Leclercq S."/>
            <person name="Cloeckaert A."/>
            <person name="Zygmunt M.S."/>
        </authorList>
    </citation>
    <scope>NUCLEOTIDE SEQUENCE [LARGE SCALE GENOMIC DNA]</scope>
    <source>
        <strain evidence="9 10">CCUG 34461</strain>
    </source>
</reference>
<keyword evidence="4 7" id="KW-0812">Transmembrane</keyword>
<feature type="transmembrane region" description="Helical" evidence="7">
    <location>
        <begin position="140"/>
        <end position="166"/>
    </location>
</feature>
<feature type="transmembrane region" description="Helical" evidence="7">
    <location>
        <begin position="406"/>
        <end position="428"/>
    </location>
</feature>
<dbReference type="PANTHER" id="PTHR33362:SF5">
    <property type="entry name" value="C4-DICARBOXYLATE TRAP TRANSPORTER LARGE PERMEASE PROTEIN DCTM"/>
    <property type="match status" value="1"/>
</dbReference>
<dbReference type="GO" id="GO:0022857">
    <property type="term" value="F:transmembrane transporter activity"/>
    <property type="evidence" value="ECO:0007669"/>
    <property type="project" value="UniProtKB-UniRule"/>
</dbReference>
<feature type="transmembrane region" description="Helical" evidence="7">
    <location>
        <begin position="360"/>
        <end position="386"/>
    </location>
</feature>
<feature type="transmembrane region" description="Helical" evidence="7">
    <location>
        <begin position="320"/>
        <end position="353"/>
    </location>
</feature>
<organism evidence="9 10">
    <name type="scientific">Brucella anthropi</name>
    <name type="common">Ochrobactrum anthropi</name>
    <dbReference type="NCBI Taxonomy" id="529"/>
    <lineage>
        <taxon>Bacteria</taxon>
        <taxon>Pseudomonadati</taxon>
        <taxon>Pseudomonadota</taxon>
        <taxon>Alphaproteobacteria</taxon>
        <taxon>Hyphomicrobiales</taxon>
        <taxon>Brucellaceae</taxon>
        <taxon>Brucella/Ochrobactrum group</taxon>
        <taxon>Brucella</taxon>
    </lineage>
</organism>
<keyword evidence="3 7" id="KW-0997">Cell inner membrane</keyword>
<keyword evidence="2" id="KW-1003">Cell membrane</keyword>
<keyword evidence="7" id="KW-0813">Transport</keyword>
<proteinExistence type="inferred from homology"/>